<dbReference type="SUPFAM" id="SSF53383">
    <property type="entry name" value="PLP-dependent transferases"/>
    <property type="match status" value="1"/>
</dbReference>
<dbReference type="Gene3D" id="3.40.640.10">
    <property type="entry name" value="Type I PLP-dependent aspartate aminotransferase-like (Major domain)"/>
    <property type="match status" value="1"/>
</dbReference>
<feature type="compositionally biased region" description="Polar residues" evidence="9">
    <location>
        <begin position="433"/>
        <end position="459"/>
    </location>
</feature>
<evidence type="ECO:0000256" key="9">
    <source>
        <dbReference type="SAM" id="MobiDB-lite"/>
    </source>
</evidence>
<comment type="similarity">
    <text evidence="2">Belongs to the class-I pyridoxal-phosphate-dependent aminotransferase family.</text>
</comment>
<feature type="region of interest" description="Disordered" evidence="9">
    <location>
        <begin position="433"/>
        <end position="487"/>
    </location>
</feature>
<evidence type="ECO:0000256" key="10">
    <source>
        <dbReference type="SAM" id="SignalP"/>
    </source>
</evidence>
<sequence length="487" mass="54637">MKFRFFLFLLLIKSAKSQGSVQRWERLETPPADSILGLKAAFLADPASNKIELTIGAYRESDGKPYVLPSVQKARQWLGSRPSEWLHEYLPIEGLSEFLHGSENLLFGNLTAMVHKVSCQALSGTGAVRLVFEFLVRHYQASKTIYIPAITWANHWNIARDAGLSAIPYRYLVPGSTNLDVQGLLDDLRTAPQNSIVLLHLCAHNPTGVDPDRQTWIKIAEIIAQNHLFPIFDSAYLGFASGDVDNDAYPFRLFVEKGLMPWACVSFSKNFGLYSERVGAVHATLGSMDESPKVLGHLKKIARAMYSNPPAFGARLVAHILNDPTLKTSWQHSLGHMAERISMMRAELRKRLEKQLKAHPKYSDWSHVTSQIGMFSFTGLEPHHVQALRHKHHIYILDNGRISMAGLNHNNLQQFADAVVDVLTDAQIHNQAMPDQTNEQNIPQNASSEDASLGLSSENDPLIIKEDEIEQSKEEVQEQQQHSMPDL</sequence>
<dbReference type="NCBIfam" id="NF006719">
    <property type="entry name" value="PRK09257.1"/>
    <property type="match status" value="1"/>
</dbReference>
<dbReference type="InterPro" id="IPR015424">
    <property type="entry name" value="PyrdxlP-dep_Trfase"/>
</dbReference>
<evidence type="ECO:0000256" key="6">
    <source>
        <dbReference type="ARBA" id="ARBA00022679"/>
    </source>
</evidence>
<feature type="domain" description="Aminotransferase class I/classII large" evidence="11">
    <location>
        <begin position="49"/>
        <end position="419"/>
    </location>
</feature>
<gene>
    <name evidence="12" type="ORF">ALAG00032_LOCUS15756</name>
</gene>
<keyword evidence="6" id="KW-0808">Transferase</keyword>
<dbReference type="PRINTS" id="PR00799">
    <property type="entry name" value="TRANSAMINASE"/>
</dbReference>
<organism evidence="12">
    <name type="scientific">Aureoumbra lagunensis</name>
    <dbReference type="NCBI Taxonomy" id="44058"/>
    <lineage>
        <taxon>Eukaryota</taxon>
        <taxon>Sar</taxon>
        <taxon>Stramenopiles</taxon>
        <taxon>Ochrophyta</taxon>
        <taxon>Pelagophyceae</taxon>
        <taxon>Pelagomonadales</taxon>
        <taxon>Aureoumbra</taxon>
    </lineage>
</organism>
<dbReference type="GO" id="GO:0004069">
    <property type="term" value="F:L-aspartate:2-oxoglutarate aminotransferase activity"/>
    <property type="evidence" value="ECO:0007669"/>
    <property type="project" value="UniProtKB-EC"/>
</dbReference>
<dbReference type="InterPro" id="IPR015421">
    <property type="entry name" value="PyrdxlP-dep_Trfase_major"/>
</dbReference>
<dbReference type="InterPro" id="IPR015422">
    <property type="entry name" value="PyrdxlP-dep_Trfase_small"/>
</dbReference>
<keyword evidence="10" id="KW-0732">Signal</keyword>
<dbReference type="CDD" id="cd00609">
    <property type="entry name" value="AAT_like"/>
    <property type="match status" value="1"/>
</dbReference>
<reference evidence="12" key="1">
    <citation type="submission" date="2021-01" db="EMBL/GenBank/DDBJ databases">
        <authorList>
            <person name="Corre E."/>
            <person name="Pelletier E."/>
            <person name="Niang G."/>
            <person name="Scheremetjew M."/>
            <person name="Finn R."/>
            <person name="Kale V."/>
            <person name="Holt S."/>
            <person name="Cochrane G."/>
            <person name="Meng A."/>
            <person name="Brown T."/>
            <person name="Cohen L."/>
        </authorList>
    </citation>
    <scope>NUCLEOTIDE SEQUENCE</scope>
    <source>
        <strain evidence="12">CCMP1510</strain>
    </source>
</reference>
<dbReference type="Pfam" id="PF00155">
    <property type="entry name" value="Aminotran_1_2"/>
    <property type="match status" value="1"/>
</dbReference>
<dbReference type="EMBL" id="HBIJ01023796">
    <property type="protein sequence ID" value="CAE0374952.1"/>
    <property type="molecule type" value="Transcribed_RNA"/>
</dbReference>
<name>A0A7S3NPY2_9STRA</name>
<feature type="compositionally biased region" description="Basic and acidic residues" evidence="9">
    <location>
        <begin position="463"/>
        <end position="476"/>
    </location>
</feature>
<evidence type="ECO:0000259" key="11">
    <source>
        <dbReference type="Pfam" id="PF00155"/>
    </source>
</evidence>
<dbReference type="Gene3D" id="3.90.1150.10">
    <property type="entry name" value="Aspartate Aminotransferase, domain 1"/>
    <property type="match status" value="1"/>
</dbReference>
<dbReference type="GO" id="GO:0006520">
    <property type="term" value="P:amino acid metabolic process"/>
    <property type="evidence" value="ECO:0007669"/>
    <property type="project" value="InterPro"/>
</dbReference>
<dbReference type="PANTHER" id="PTHR11879">
    <property type="entry name" value="ASPARTATE AMINOTRANSFERASE"/>
    <property type="match status" value="1"/>
</dbReference>
<dbReference type="InterPro" id="IPR000796">
    <property type="entry name" value="Asp_trans"/>
</dbReference>
<feature type="chain" id="PRO_5031444030" description="aspartate transaminase" evidence="10">
    <location>
        <begin position="18"/>
        <end position="487"/>
    </location>
</feature>
<protein>
    <recommendedName>
        <fullName evidence="4">aspartate transaminase</fullName>
        <ecNumber evidence="4">2.6.1.1</ecNumber>
    </recommendedName>
    <alternativeName>
        <fullName evidence="8">Transaminase A</fullName>
    </alternativeName>
</protein>
<keyword evidence="7" id="KW-0663">Pyridoxal phosphate</keyword>
<evidence type="ECO:0000256" key="2">
    <source>
        <dbReference type="ARBA" id="ARBA00007441"/>
    </source>
</evidence>
<dbReference type="GO" id="GO:0030170">
    <property type="term" value="F:pyridoxal phosphate binding"/>
    <property type="evidence" value="ECO:0007669"/>
    <property type="project" value="InterPro"/>
</dbReference>
<feature type="signal peptide" evidence="10">
    <location>
        <begin position="1"/>
        <end position="17"/>
    </location>
</feature>
<evidence type="ECO:0000256" key="5">
    <source>
        <dbReference type="ARBA" id="ARBA00022576"/>
    </source>
</evidence>
<keyword evidence="5" id="KW-0032">Aminotransferase</keyword>
<evidence type="ECO:0000313" key="12">
    <source>
        <dbReference type="EMBL" id="CAE0374952.1"/>
    </source>
</evidence>
<accession>A0A7S3NPY2</accession>
<proteinExistence type="inferred from homology"/>
<dbReference type="EC" id="2.6.1.1" evidence="4"/>
<evidence type="ECO:0000256" key="7">
    <source>
        <dbReference type="ARBA" id="ARBA00022898"/>
    </source>
</evidence>
<comment type="cofactor">
    <cofactor evidence="1">
        <name>pyridoxal 5'-phosphate</name>
        <dbReference type="ChEBI" id="CHEBI:597326"/>
    </cofactor>
</comment>
<evidence type="ECO:0000256" key="8">
    <source>
        <dbReference type="ARBA" id="ARBA00030923"/>
    </source>
</evidence>
<dbReference type="InterPro" id="IPR004839">
    <property type="entry name" value="Aminotransferase_I/II_large"/>
</dbReference>
<dbReference type="PANTHER" id="PTHR11879:SF22">
    <property type="entry name" value="ASPARTATE AMINOTRANSFERASE, MITOCHONDRIAL"/>
    <property type="match status" value="1"/>
</dbReference>
<dbReference type="FunFam" id="3.90.1150.10:FF:000001">
    <property type="entry name" value="Aspartate aminotransferase"/>
    <property type="match status" value="1"/>
</dbReference>
<evidence type="ECO:0000256" key="1">
    <source>
        <dbReference type="ARBA" id="ARBA00001933"/>
    </source>
</evidence>
<dbReference type="AlphaFoldDB" id="A0A7S3NPY2"/>
<comment type="subunit">
    <text evidence="3">Homodimer.</text>
</comment>
<evidence type="ECO:0000256" key="3">
    <source>
        <dbReference type="ARBA" id="ARBA00011738"/>
    </source>
</evidence>
<evidence type="ECO:0000256" key="4">
    <source>
        <dbReference type="ARBA" id="ARBA00012753"/>
    </source>
</evidence>